<evidence type="ECO:0000256" key="2">
    <source>
        <dbReference type="SAM" id="Coils"/>
    </source>
</evidence>
<dbReference type="Proteomes" id="UP000541444">
    <property type="component" value="Unassembled WGS sequence"/>
</dbReference>
<accession>A0A7J7M8J1</accession>
<sequence length="313" mass="35142">MPRPGPRPYECIRRAWHSDKFQPMRGSIIQEIFRVVSEIHTSTTKKNKEWQEKLPIVVLKAEEIMYSKANSEGEYKDLNTLLDRLNEAIDTIIRREENHETGDSLQPCIEAALVLGCTPRKATRSQRNSNPRCYLSPNAQEEPTSSLPYTDSSSPLQPSISQNPTSTPRFVSSYSNRLSSEFNSHYDNPSTSHEFSHSSHHLSPPGNPQSFPAEILPLSPNYGIYPLYYPSIRHYTDLPTGLQARQSSNSNTVVLVGTPVVEIPSIQSALEPTEKCLLQNLFLPDAAVNVSNRINQPDLRGALEAECDLSLRL</sequence>
<comment type="caution">
    <text evidence="4">The sequence shown here is derived from an EMBL/GenBank/DDBJ whole genome shotgun (WGS) entry which is preliminary data.</text>
</comment>
<dbReference type="OrthoDB" id="1937968at2759"/>
<name>A0A7J7M8J1_9MAGN</name>
<evidence type="ECO:0000256" key="1">
    <source>
        <dbReference type="ARBA" id="ARBA00023242"/>
    </source>
</evidence>
<proteinExistence type="predicted"/>
<dbReference type="Gene3D" id="1.10.246.20">
    <property type="entry name" value="Coactivator CBP, KIX domain"/>
    <property type="match status" value="1"/>
</dbReference>
<evidence type="ECO:0000256" key="3">
    <source>
        <dbReference type="SAM" id="MobiDB-lite"/>
    </source>
</evidence>
<dbReference type="PANTHER" id="PTHR35300">
    <property type="entry name" value="COACTIVATOR CBP, KIX DOMAIN-CONTAINING PROTEIN-RELATED"/>
    <property type="match status" value="1"/>
</dbReference>
<gene>
    <name evidence="4" type="ORF">GIB67_037415</name>
</gene>
<reference evidence="4 5" key="1">
    <citation type="journal article" date="2020" name="IScience">
        <title>Genome Sequencing of the Endangered Kingdonia uniflora (Circaeasteraceae, Ranunculales) Reveals Potential Mechanisms of Evolutionary Specialization.</title>
        <authorList>
            <person name="Sun Y."/>
            <person name="Deng T."/>
            <person name="Zhang A."/>
            <person name="Moore M.J."/>
            <person name="Landis J.B."/>
            <person name="Lin N."/>
            <person name="Zhang H."/>
            <person name="Zhang X."/>
            <person name="Huang J."/>
            <person name="Zhang X."/>
            <person name="Sun H."/>
            <person name="Wang H."/>
        </authorList>
    </citation>
    <scope>NUCLEOTIDE SEQUENCE [LARGE SCALE GENOMIC DNA]</scope>
    <source>
        <strain evidence="4">TB1705</strain>
        <tissue evidence="4">Leaf</tissue>
    </source>
</reference>
<evidence type="ECO:0000313" key="4">
    <source>
        <dbReference type="EMBL" id="KAF6151207.1"/>
    </source>
</evidence>
<protein>
    <submittedName>
        <fullName evidence="4">Uncharacterized protein</fullName>
    </submittedName>
</protein>
<dbReference type="PANTHER" id="PTHR35300:SF4">
    <property type="entry name" value="HISTONE ACETYLTRANSFERASE"/>
    <property type="match status" value="1"/>
</dbReference>
<dbReference type="GO" id="GO:0003712">
    <property type="term" value="F:transcription coregulator activity"/>
    <property type="evidence" value="ECO:0007669"/>
    <property type="project" value="InterPro"/>
</dbReference>
<keyword evidence="5" id="KW-1185">Reference proteome</keyword>
<keyword evidence="2" id="KW-0175">Coiled coil</keyword>
<keyword evidence="1" id="KW-0539">Nucleus</keyword>
<dbReference type="AlphaFoldDB" id="A0A7J7M8J1"/>
<evidence type="ECO:0000313" key="5">
    <source>
        <dbReference type="Proteomes" id="UP000541444"/>
    </source>
</evidence>
<organism evidence="4 5">
    <name type="scientific">Kingdonia uniflora</name>
    <dbReference type="NCBI Taxonomy" id="39325"/>
    <lineage>
        <taxon>Eukaryota</taxon>
        <taxon>Viridiplantae</taxon>
        <taxon>Streptophyta</taxon>
        <taxon>Embryophyta</taxon>
        <taxon>Tracheophyta</taxon>
        <taxon>Spermatophyta</taxon>
        <taxon>Magnoliopsida</taxon>
        <taxon>Ranunculales</taxon>
        <taxon>Circaeasteraceae</taxon>
        <taxon>Kingdonia</taxon>
    </lineage>
</organism>
<dbReference type="EMBL" id="JACGCM010001710">
    <property type="protein sequence ID" value="KAF6151207.1"/>
    <property type="molecule type" value="Genomic_DNA"/>
</dbReference>
<feature type="coiled-coil region" evidence="2">
    <location>
        <begin position="68"/>
        <end position="95"/>
    </location>
</feature>
<feature type="compositionally biased region" description="Polar residues" evidence="3">
    <location>
        <begin position="125"/>
        <end position="188"/>
    </location>
</feature>
<feature type="region of interest" description="Disordered" evidence="3">
    <location>
        <begin position="120"/>
        <end position="208"/>
    </location>
</feature>
<dbReference type="GO" id="GO:0006355">
    <property type="term" value="P:regulation of DNA-templated transcription"/>
    <property type="evidence" value="ECO:0007669"/>
    <property type="project" value="InterPro"/>
</dbReference>
<dbReference type="InterPro" id="IPR036529">
    <property type="entry name" value="KIX_dom_sf"/>
</dbReference>